<dbReference type="PANTHER" id="PTHR43056:SF5">
    <property type="entry name" value="PEPTIDASE S9 PROLYL OLIGOPEPTIDASE CATALYTIC DOMAIN-CONTAINING PROTEIN"/>
    <property type="match status" value="1"/>
</dbReference>
<accession>A0AA35CMW1</accession>
<feature type="domain" description="Peptidase S9 prolyl oligopeptidase catalytic" evidence="1">
    <location>
        <begin position="422"/>
        <end position="628"/>
    </location>
</feature>
<dbReference type="InterPro" id="IPR001375">
    <property type="entry name" value="Peptidase_S9_cat"/>
</dbReference>
<dbReference type="InterPro" id="IPR002470">
    <property type="entry name" value="Peptidase_S9A"/>
</dbReference>
<dbReference type="KEGG" id="cmic:caldi_13100"/>
<protein>
    <submittedName>
        <fullName evidence="2">Peptidase</fullName>
    </submittedName>
</protein>
<dbReference type="GO" id="GO:0006508">
    <property type="term" value="P:proteolysis"/>
    <property type="evidence" value="ECO:0007669"/>
    <property type="project" value="InterPro"/>
</dbReference>
<organism evidence="2 3">
    <name type="scientific">Caldinitratiruptor microaerophilus</name>
    <dbReference type="NCBI Taxonomy" id="671077"/>
    <lineage>
        <taxon>Bacteria</taxon>
        <taxon>Bacillati</taxon>
        <taxon>Bacillota</taxon>
        <taxon>Clostridia</taxon>
        <taxon>Eubacteriales</taxon>
        <taxon>Symbiobacteriaceae</taxon>
        <taxon>Caldinitratiruptor</taxon>
    </lineage>
</organism>
<dbReference type="InterPro" id="IPR015943">
    <property type="entry name" value="WD40/YVTN_repeat-like_dom_sf"/>
</dbReference>
<dbReference type="SUPFAM" id="SSF53474">
    <property type="entry name" value="alpha/beta-Hydrolases"/>
    <property type="match status" value="1"/>
</dbReference>
<dbReference type="PRINTS" id="PR00862">
    <property type="entry name" value="PROLIGOPTASE"/>
</dbReference>
<dbReference type="SUPFAM" id="SSF82171">
    <property type="entry name" value="DPP6 N-terminal domain-like"/>
    <property type="match status" value="1"/>
</dbReference>
<reference evidence="2" key="1">
    <citation type="submission" date="2022-03" db="EMBL/GenBank/DDBJ databases">
        <title>Complete genome sequence of Caldinitratiruptor microaerophilus.</title>
        <authorList>
            <person name="Mukaiyama R."/>
            <person name="Nishiyama T."/>
            <person name="Ueda K."/>
        </authorList>
    </citation>
    <scope>NUCLEOTIDE SEQUENCE</scope>
    <source>
        <strain evidence="2">JCM 16183</strain>
    </source>
</reference>
<dbReference type="InterPro" id="IPR029058">
    <property type="entry name" value="AB_hydrolase_fold"/>
</dbReference>
<name>A0AA35CMW1_9FIRM</name>
<dbReference type="InterPro" id="IPR011042">
    <property type="entry name" value="6-blade_b-propeller_TolB-like"/>
</dbReference>
<sequence>MRQPTRIVRPYGTWDSPVSPARLAQGIRLSDVQWDTDGRTLVWLEGRSAQGVLVAAGQDGEAPRDLAAGFSVRARVGYGGGDFTVAHGTAYFVADGRLWRQPLRGGPVVPVTPAFGQPAAPAVSPDGQWIVYVHSYERQDCLAITHAGGDGWPQRLVWGDDFYMQPRWHPDGRRIAFIAWNHPQMPWDGTELRLATLEVGGGRPPAVTGVRTLAGGTGVSIFQPEFSPDGRYLAYVSDESGWPNLHLYDLEAGTHRARVTEPADHGRPAWVQGLRTHGFSPDGRYIYYIRSSQGFSSLWRYDLSEGRAEPVAPPPDEYTVLSQIAVAPGTGEIALIASSPVAPPRVVVHRPGQGTRVLRRSAPEDIPPEALARPWAVSWPTAGGQEAHGLLYEPTNPRFESPGRPPGILRIHGGPTSQSLPGFSPDAQFFATRGYVVLEVNYRGSTGYGRAYMEALRGNWGVVDVEDAVSAARFLGEAGIADPDRLVIMGGSAGGYTVLRALTTHPGTFRAGISLYGVSNLFTLAAETHKFEERYLDSIVGPLPEAAHLYRERSPLFAADRITDPLALFQGADDEVVPRNQSDAIAESLRRRGVPHEYHVYEGEGHGWRKAETVEAFYRAVEAFLRQHVLYA</sequence>
<dbReference type="GO" id="GO:0004252">
    <property type="term" value="F:serine-type endopeptidase activity"/>
    <property type="evidence" value="ECO:0007669"/>
    <property type="project" value="InterPro"/>
</dbReference>
<dbReference type="InterPro" id="IPR011659">
    <property type="entry name" value="WD40"/>
</dbReference>
<dbReference type="Pfam" id="PF07676">
    <property type="entry name" value="PD40"/>
    <property type="match status" value="4"/>
</dbReference>
<dbReference type="PANTHER" id="PTHR43056">
    <property type="entry name" value="PEPTIDASE S9 PROLYL OLIGOPEPTIDASE"/>
    <property type="match status" value="1"/>
</dbReference>
<evidence type="ECO:0000259" key="1">
    <source>
        <dbReference type="Pfam" id="PF00326"/>
    </source>
</evidence>
<evidence type="ECO:0000313" key="3">
    <source>
        <dbReference type="Proteomes" id="UP001163687"/>
    </source>
</evidence>
<dbReference type="EMBL" id="AP025628">
    <property type="protein sequence ID" value="BDG60220.1"/>
    <property type="molecule type" value="Genomic_DNA"/>
</dbReference>
<keyword evidence="3" id="KW-1185">Reference proteome</keyword>
<dbReference type="RefSeq" id="WP_264844285.1">
    <property type="nucleotide sequence ID" value="NZ_AP025628.1"/>
</dbReference>
<dbReference type="Gene3D" id="2.120.10.30">
    <property type="entry name" value="TolB, C-terminal domain"/>
    <property type="match status" value="1"/>
</dbReference>
<dbReference type="AlphaFoldDB" id="A0AA35CMW1"/>
<dbReference type="InterPro" id="IPR050585">
    <property type="entry name" value="Xaa-Pro_dipeptidyl-ppase/CocE"/>
</dbReference>
<dbReference type="Pfam" id="PF00326">
    <property type="entry name" value="Peptidase_S9"/>
    <property type="match status" value="1"/>
</dbReference>
<gene>
    <name evidence="2" type="ORF">caldi_13100</name>
</gene>
<dbReference type="Proteomes" id="UP001163687">
    <property type="component" value="Chromosome"/>
</dbReference>
<dbReference type="Gene3D" id="2.130.10.10">
    <property type="entry name" value="YVTN repeat-like/Quinoprotein amine dehydrogenase"/>
    <property type="match status" value="1"/>
</dbReference>
<evidence type="ECO:0000313" key="2">
    <source>
        <dbReference type="EMBL" id="BDG60220.1"/>
    </source>
</evidence>
<dbReference type="Gene3D" id="3.40.50.1820">
    <property type="entry name" value="alpha/beta hydrolase"/>
    <property type="match status" value="1"/>
</dbReference>
<proteinExistence type="predicted"/>